<name>A0ABT3DCD8_9BACI</name>
<gene>
    <name evidence="1" type="ORF">OIH86_03545</name>
</gene>
<dbReference type="EMBL" id="JAOYEY010000023">
    <property type="protein sequence ID" value="MCV9884714.1"/>
    <property type="molecule type" value="Genomic_DNA"/>
</dbReference>
<sequence length="126" mass="14711">MISEQLSLLEQVDEKEVRKLVIKELKNYRAIKVQLENKQECNQAGVALFPTLRDSGNINALKIKQIERALEHSLDEDERLIIEKKYLTAHRTKDINIYMELNINKDPYYEMKRRAINTIATALGII</sequence>
<dbReference type="RefSeq" id="WP_264141632.1">
    <property type="nucleotide sequence ID" value="NZ_JAOYEY010000023.1"/>
</dbReference>
<keyword evidence="2" id="KW-1185">Reference proteome</keyword>
<dbReference type="NCBIfam" id="TIGR01637">
    <property type="entry name" value="phage_arpU"/>
    <property type="match status" value="1"/>
</dbReference>
<proteinExistence type="predicted"/>
<dbReference type="Proteomes" id="UP001526147">
    <property type="component" value="Unassembled WGS sequence"/>
</dbReference>
<protein>
    <submittedName>
        <fullName evidence="1">ArpU family transcriptional regulator</fullName>
    </submittedName>
</protein>
<evidence type="ECO:0000313" key="2">
    <source>
        <dbReference type="Proteomes" id="UP001526147"/>
    </source>
</evidence>
<evidence type="ECO:0000313" key="1">
    <source>
        <dbReference type="EMBL" id="MCV9884714.1"/>
    </source>
</evidence>
<accession>A0ABT3DCD8</accession>
<reference evidence="1 2" key="1">
    <citation type="submission" date="2022-10" db="EMBL/GenBank/DDBJ databases">
        <title>Draft genome assembly of moderately radiation resistant bacterium Metabacillus halosaccharovorans.</title>
        <authorList>
            <person name="Pal S."/>
            <person name="Gopinathan A."/>
        </authorList>
    </citation>
    <scope>NUCLEOTIDE SEQUENCE [LARGE SCALE GENOMIC DNA]</scope>
    <source>
        <strain evidence="1 2">VITHBRA001</strain>
    </source>
</reference>
<organism evidence="1 2">
    <name type="scientific">Metabacillus halosaccharovorans</name>
    <dbReference type="NCBI Taxonomy" id="930124"/>
    <lineage>
        <taxon>Bacteria</taxon>
        <taxon>Bacillati</taxon>
        <taxon>Bacillota</taxon>
        <taxon>Bacilli</taxon>
        <taxon>Bacillales</taxon>
        <taxon>Bacillaceae</taxon>
        <taxon>Metabacillus</taxon>
    </lineage>
</organism>
<comment type="caution">
    <text evidence="1">The sequence shown here is derived from an EMBL/GenBank/DDBJ whole genome shotgun (WGS) entry which is preliminary data.</text>
</comment>
<dbReference type="InterPro" id="IPR006524">
    <property type="entry name" value="ArpU-like"/>
</dbReference>